<comment type="caution">
    <text evidence="1">The sequence shown here is derived from an EMBL/GenBank/DDBJ whole genome shotgun (WGS) entry which is preliminary data.</text>
</comment>
<organism evidence="1 2">
    <name type="scientific">Macrosiphum euphorbiae</name>
    <name type="common">potato aphid</name>
    <dbReference type="NCBI Taxonomy" id="13131"/>
    <lineage>
        <taxon>Eukaryota</taxon>
        <taxon>Metazoa</taxon>
        <taxon>Ecdysozoa</taxon>
        <taxon>Arthropoda</taxon>
        <taxon>Hexapoda</taxon>
        <taxon>Insecta</taxon>
        <taxon>Pterygota</taxon>
        <taxon>Neoptera</taxon>
        <taxon>Paraneoptera</taxon>
        <taxon>Hemiptera</taxon>
        <taxon>Sternorrhyncha</taxon>
        <taxon>Aphidomorpha</taxon>
        <taxon>Aphidoidea</taxon>
        <taxon>Aphididae</taxon>
        <taxon>Macrosiphini</taxon>
        <taxon>Macrosiphum</taxon>
    </lineage>
</organism>
<proteinExistence type="predicted"/>
<evidence type="ECO:0008006" key="3">
    <source>
        <dbReference type="Google" id="ProtNLM"/>
    </source>
</evidence>
<dbReference type="EMBL" id="CARXXK010000001">
    <property type="protein sequence ID" value="CAI6350171.1"/>
    <property type="molecule type" value="Genomic_DNA"/>
</dbReference>
<name>A0AAV0W2Z4_9HEMI</name>
<gene>
    <name evidence="1" type="ORF">MEUPH1_LOCUS6662</name>
</gene>
<accession>A0AAV0W2Z4</accession>
<evidence type="ECO:0000313" key="2">
    <source>
        <dbReference type="Proteomes" id="UP001160148"/>
    </source>
</evidence>
<protein>
    <recommendedName>
        <fullName evidence="3">Reverse transcriptase domain-containing protein</fullName>
    </recommendedName>
</protein>
<dbReference type="AlphaFoldDB" id="A0AAV0W2Z4"/>
<evidence type="ECO:0000313" key="1">
    <source>
        <dbReference type="EMBL" id="CAI6350171.1"/>
    </source>
</evidence>
<keyword evidence="2" id="KW-1185">Reference proteome</keyword>
<dbReference type="Proteomes" id="UP001160148">
    <property type="component" value="Unassembled WGS sequence"/>
</dbReference>
<sequence length="84" mass="9625">MDSVEEILNPRKTDQNDRNIMQFKHIFLSPIPRGTISIVLGSIWSKPFDAISPILFNLALEKVFRDISVTHEMVLNSKNMVTII</sequence>
<reference evidence="1 2" key="1">
    <citation type="submission" date="2023-01" db="EMBL/GenBank/DDBJ databases">
        <authorList>
            <person name="Whitehead M."/>
        </authorList>
    </citation>
    <scope>NUCLEOTIDE SEQUENCE [LARGE SCALE GENOMIC DNA]</scope>
</reference>